<gene>
    <name evidence="1" type="ORF">TPE_1247</name>
</gene>
<keyword evidence="2" id="KW-1185">Reference proteome</keyword>
<name>S5ZMB9_9SPIR</name>
<protein>
    <submittedName>
        <fullName evidence="1">Uncharacterized protein</fullName>
    </submittedName>
</protein>
<sequence>MKNEKSILKIIESVCRRKLLKYADVLKKIFRTKMIKVL</sequence>
<evidence type="ECO:0000313" key="2">
    <source>
        <dbReference type="Proteomes" id="UP000015620"/>
    </source>
</evidence>
<dbReference type="Proteomes" id="UP000015620">
    <property type="component" value="Chromosome"/>
</dbReference>
<dbReference type="STRING" id="1291379.TPE_1247"/>
<organism evidence="1 2">
    <name type="scientific">Treponema pedis str. T A4</name>
    <dbReference type="NCBI Taxonomy" id="1291379"/>
    <lineage>
        <taxon>Bacteria</taxon>
        <taxon>Pseudomonadati</taxon>
        <taxon>Spirochaetota</taxon>
        <taxon>Spirochaetia</taxon>
        <taxon>Spirochaetales</taxon>
        <taxon>Treponemataceae</taxon>
        <taxon>Treponema</taxon>
    </lineage>
</organism>
<accession>S5ZMB9</accession>
<proteinExistence type="predicted"/>
<dbReference type="PATRIC" id="fig|1291379.3.peg.1244"/>
<evidence type="ECO:0000313" key="1">
    <source>
        <dbReference type="EMBL" id="AGT43742.1"/>
    </source>
</evidence>
<dbReference type="AlphaFoldDB" id="S5ZMB9"/>
<dbReference type="HOGENOM" id="CLU_3334274_0_0_12"/>
<reference evidence="1 2" key="1">
    <citation type="journal article" date="2013" name="PLoS ONE">
        <title>Genome-Wide Relatedness of Treponema pedis, from Gingiva and Necrotic Skin Lesions of Pigs, with the Human Oral Pathogen Treponema denticola.</title>
        <authorList>
            <person name="Svartstrom O."/>
            <person name="Mushtaq M."/>
            <person name="Pringle M."/>
            <person name="Segerman B."/>
        </authorList>
    </citation>
    <scope>NUCLEOTIDE SEQUENCE [LARGE SCALE GENOMIC DNA]</scope>
    <source>
        <strain evidence="1">T A4</strain>
    </source>
</reference>
<dbReference type="EMBL" id="CP004120">
    <property type="protein sequence ID" value="AGT43742.1"/>
    <property type="molecule type" value="Genomic_DNA"/>
</dbReference>
<dbReference type="KEGG" id="tped:TPE_1247"/>